<sequence length="159" mass="18568">MFGLDLSSSNNWLPILGVTFAYLLYRFSTRKHDFWKKQGVTYIRPVPFLGCLIPFMRKPAHEVERENYTKYGLIYGSYIGHMPSLSVGDPDLIREILVKEFQTFNSRVLMFDGYSKMMDNMMSCMKGDENWKRIRSIVAPTFATKKIKNRLGELRCLVC</sequence>
<evidence type="ECO:0000256" key="6">
    <source>
        <dbReference type="ARBA" id="ARBA00023033"/>
    </source>
</evidence>
<name>A0AAV6U090_9ARAC</name>
<keyword evidence="7" id="KW-0472">Membrane</keyword>
<gene>
    <name evidence="8" type="ORF">JTE90_018702</name>
</gene>
<dbReference type="Proteomes" id="UP000827092">
    <property type="component" value="Unassembled WGS sequence"/>
</dbReference>
<evidence type="ECO:0000256" key="4">
    <source>
        <dbReference type="ARBA" id="ARBA00023002"/>
    </source>
</evidence>
<keyword evidence="9" id="KW-1185">Reference proteome</keyword>
<keyword evidence="3" id="KW-0479">Metal-binding</keyword>
<dbReference type="AlphaFoldDB" id="A0AAV6U090"/>
<dbReference type="GO" id="GO:0020037">
    <property type="term" value="F:heme binding"/>
    <property type="evidence" value="ECO:0007669"/>
    <property type="project" value="InterPro"/>
</dbReference>
<reference evidence="8 9" key="1">
    <citation type="journal article" date="2022" name="Nat. Ecol. Evol.">
        <title>A masculinizing supergene underlies an exaggerated male reproductive morph in a spider.</title>
        <authorList>
            <person name="Hendrickx F."/>
            <person name="De Corte Z."/>
            <person name="Sonet G."/>
            <person name="Van Belleghem S.M."/>
            <person name="Kostlbacher S."/>
            <person name="Vangestel C."/>
        </authorList>
    </citation>
    <scope>NUCLEOTIDE SEQUENCE [LARGE SCALE GENOMIC DNA]</scope>
    <source>
        <strain evidence="8">W744_W776</strain>
    </source>
</reference>
<dbReference type="InterPro" id="IPR001128">
    <property type="entry name" value="Cyt_P450"/>
</dbReference>
<evidence type="ECO:0000256" key="7">
    <source>
        <dbReference type="SAM" id="Phobius"/>
    </source>
</evidence>
<dbReference type="InterPro" id="IPR050705">
    <property type="entry name" value="Cytochrome_P450_3A"/>
</dbReference>
<organism evidence="8 9">
    <name type="scientific">Oedothorax gibbosus</name>
    <dbReference type="NCBI Taxonomy" id="931172"/>
    <lineage>
        <taxon>Eukaryota</taxon>
        <taxon>Metazoa</taxon>
        <taxon>Ecdysozoa</taxon>
        <taxon>Arthropoda</taxon>
        <taxon>Chelicerata</taxon>
        <taxon>Arachnida</taxon>
        <taxon>Araneae</taxon>
        <taxon>Araneomorphae</taxon>
        <taxon>Entelegynae</taxon>
        <taxon>Araneoidea</taxon>
        <taxon>Linyphiidae</taxon>
        <taxon>Erigoninae</taxon>
        <taxon>Oedothorax</taxon>
    </lineage>
</organism>
<dbReference type="InterPro" id="IPR036396">
    <property type="entry name" value="Cyt_P450_sf"/>
</dbReference>
<keyword evidence="6" id="KW-0503">Monooxygenase</keyword>
<dbReference type="Pfam" id="PF00067">
    <property type="entry name" value="p450"/>
    <property type="match status" value="1"/>
</dbReference>
<protein>
    <recommendedName>
        <fullName evidence="10">Cytochrome P450</fullName>
    </recommendedName>
</protein>
<dbReference type="GO" id="GO:0005506">
    <property type="term" value="F:iron ion binding"/>
    <property type="evidence" value="ECO:0007669"/>
    <property type="project" value="InterPro"/>
</dbReference>
<keyword evidence="7" id="KW-1133">Transmembrane helix</keyword>
<dbReference type="PANTHER" id="PTHR24302:SF15">
    <property type="entry name" value="FATTY-ACID PEROXYGENASE"/>
    <property type="match status" value="1"/>
</dbReference>
<proteinExistence type="inferred from homology"/>
<keyword evidence="7" id="KW-0812">Transmembrane</keyword>
<keyword evidence="5" id="KW-0408">Iron</keyword>
<dbReference type="GO" id="GO:0008395">
    <property type="term" value="F:steroid hydroxylase activity"/>
    <property type="evidence" value="ECO:0007669"/>
    <property type="project" value="TreeGrafter"/>
</dbReference>
<evidence type="ECO:0000256" key="2">
    <source>
        <dbReference type="ARBA" id="ARBA00022617"/>
    </source>
</evidence>
<evidence type="ECO:0008006" key="10">
    <source>
        <dbReference type="Google" id="ProtNLM"/>
    </source>
</evidence>
<keyword evidence="4" id="KW-0560">Oxidoreductase</keyword>
<dbReference type="SUPFAM" id="SSF48264">
    <property type="entry name" value="Cytochrome P450"/>
    <property type="match status" value="1"/>
</dbReference>
<dbReference type="PANTHER" id="PTHR24302">
    <property type="entry name" value="CYTOCHROME P450 FAMILY 3"/>
    <property type="match status" value="1"/>
</dbReference>
<dbReference type="GO" id="GO:0016705">
    <property type="term" value="F:oxidoreductase activity, acting on paired donors, with incorporation or reduction of molecular oxygen"/>
    <property type="evidence" value="ECO:0007669"/>
    <property type="project" value="InterPro"/>
</dbReference>
<dbReference type="EMBL" id="JAFNEN010000840">
    <property type="protein sequence ID" value="KAG8176919.1"/>
    <property type="molecule type" value="Genomic_DNA"/>
</dbReference>
<dbReference type="Gene3D" id="1.10.630.10">
    <property type="entry name" value="Cytochrome P450"/>
    <property type="match status" value="1"/>
</dbReference>
<evidence type="ECO:0000256" key="3">
    <source>
        <dbReference type="ARBA" id="ARBA00022723"/>
    </source>
</evidence>
<comment type="caution">
    <text evidence="8">The sequence shown here is derived from an EMBL/GenBank/DDBJ whole genome shotgun (WGS) entry which is preliminary data.</text>
</comment>
<accession>A0AAV6U090</accession>
<keyword evidence="2" id="KW-0349">Heme</keyword>
<feature type="transmembrane region" description="Helical" evidence="7">
    <location>
        <begin position="12"/>
        <end position="28"/>
    </location>
</feature>
<evidence type="ECO:0000313" key="8">
    <source>
        <dbReference type="EMBL" id="KAG8176919.1"/>
    </source>
</evidence>
<evidence type="ECO:0000313" key="9">
    <source>
        <dbReference type="Proteomes" id="UP000827092"/>
    </source>
</evidence>
<evidence type="ECO:0000256" key="5">
    <source>
        <dbReference type="ARBA" id="ARBA00023004"/>
    </source>
</evidence>
<evidence type="ECO:0000256" key="1">
    <source>
        <dbReference type="ARBA" id="ARBA00010617"/>
    </source>
</evidence>
<comment type="similarity">
    <text evidence="1">Belongs to the cytochrome P450 family.</text>
</comment>